<feature type="transmembrane region" description="Helical" evidence="1">
    <location>
        <begin position="146"/>
        <end position="166"/>
    </location>
</feature>
<dbReference type="AlphaFoldDB" id="A0A7T4MVD4"/>
<proteinExistence type="predicted"/>
<evidence type="ECO:0000259" key="2">
    <source>
        <dbReference type="PROSITE" id="PS51725"/>
    </source>
</evidence>
<dbReference type="PROSITE" id="PS51725">
    <property type="entry name" value="ABM"/>
    <property type="match status" value="1"/>
</dbReference>
<feature type="domain" description="ABM" evidence="2">
    <location>
        <begin position="5"/>
        <end position="97"/>
    </location>
</feature>
<dbReference type="InterPro" id="IPR011008">
    <property type="entry name" value="Dimeric_a/b-barrel"/>
</dbReference>
<dbReference type="SUPFAM" id="SSF54909">
    <property type="entry name" value="Dimeric alpha+beta barrel"/>
    <property type="match status" value="1"/>
</dbReference>
<dbReference type="PANTHER" id="PTHR40057">
    <property type="entry name" value="SLR1162 PROTEIN"/>
    <property type="match status" value="1"/>
</dbReference>
<keyword evidence="3" id="KW-0503">Monooxygenase</keyword>
<gene>
    <name evidence="3" type="ORF">I6H58_05115</name>
</gene>
<evidence type="ECO:0000313" key="3">
    <source>
        <dbReference type="EMBL" id="QQC60298.1"/>
    </source>
</evidence>
<protein>
    <submittedName>
        <fullName evidence="3">Antibiotic biosynthesis monooxygenase</fullName>
    </submittedName>
</protein>
<keyword evidence="1" id="KW-1133">Transmembrane helix</keyword>
<dbReference type="Gene3D" id="3.30.70.100">
    <property type="match status" value="1"/>
</dbReference>
<evidence type="ECO:0000256" key="1">
    <source>
        <dbReference type="SAM" id="Phobius"/>
    </source>
</evidence>
<keyword evidence="3" id="KW-0560">Oxidoreductase</keyword>
<keyword evidence="1" id="KW-0472">Membrane</keyword>
<dbReference type="InterPro" id="IPR007138">
    <property type="entry name" value="ABM_dom"/>
</dbReference>
<sequence length="201" mass="23129">MSLPVTVQITRDVDPGAVTEVEDWVARGQSIVAGFPGYLGSGWVRAHEDSTVWHMLLRFSSEDTLRTWADSPQRQAWMAEFHSHVREFRHVKRTGIEGWFDTPQDDAEPDVVPPRWKQAIVIFTGFYPVSALANYIVGHAVPQAPFLVKILLVILLATPTMVYWVLPWTTRLYQPWLNRPRRTRRRPRRSRSRDAEGSPEG</sequence>
<dbReference type="GO" id="GO:0004497">
    <property type="term" value="F:monooxygenase activity"/>
    <property type="evidence" value="ECO:0007669"/>
    <property type="project" value="UniProtKB-KW"/>
</dbReference>
<dbReference type="EMBL" id="CP066078">
    <property type="protein sequence ID" value="QQC60298.1"/>
    <property type="molecule type" value="Genomic_DNA"/>
</dbReference>
<dbReference type="InterPro" id="IPR038762">
    <property type="entry name" value="ABM_predict"/>
</dbReference>
<dbReference type="Proteomes" id="UP000595221">
    <property type="component" value="Chromosome"/>
</dbReference>
<name>A0A7T4MVD4_9MICC</name>
<organism evidence="3 4">
    <name type="scientific">Rothia kristinae</name>
    <dbReference type="NCBI Taxonomy" id="37923"/>
    <lineage>
        <taxon>Bacteria</taxon>
        <taxon>Bacillati</taxon>
        <taxon>Actinomycetota</taxon>
        <taxon>Actinomycetes</taxon>
        <taxon>Micrococcales</taxon>
        <taxon>Micrococcaceae</taxon>
        <taxon>Rothia</taxon>
    </lineage>
</organism>
<dbReference type="PANTHER" id="PTHR40057:SF1">
    <property type="entry name" value="SLR1162 PROTEIN"/>
    <property type="match status" value="1"/>
</dbReference>
<dbReference type="RefSeq" id="WP_198491052.1">
    <property type="nucleotide sequence ID" value="NZ_CP066078.1"/>
</dbReference>
<evidence type="ECO:0000313" key="4">
    <source>
        <dbReference type="Proteomes" id="UP000595221"/>
    </source>
</evidence>
<reference evidence="3 4" key="1">
    <citation type="submission" date="2020-12" db="EMBL/GenBank/DDBJ databases">
        <title>FDA dAtabase for Regulatory Grade micrObial Sequences (FDA-ARGOS): Supporting development and validation of Infectious Disease Dx tests.</title>
        <authorList>
            <person name="Sproer C."/>
            <person name="Gronow S."/>
            <person name="Severitt S."/>
            <person name="Schroder I."/>
            <person name="Tallon L."/>
            <person name="Sadzewicz L."/>
            <person name="Zhao X."/>
            <person name="Boylan J."/>
            <person name="Ott S."/>
            <person name="Bowen H."/>
            <person name="Vavikolanu K."/>
            <person name="Mehta A."/>
            <person name="Aluvathingal J."/>
            <person name="Nadendla S."/>
            <person name="Lowell S."/>
            <person name="Myers T."/>
            <person name="Yan Y."/>
            <person name="Sichtig H."/>
        </authorList>
    </citation>
    <scope>NUCLEOTIDE SEQUENCE [LARGE SCALE GENOMIC DNA]</scope>
    <source>
        <strain evidence="3 4">FDAARGOS_1001</strain>
    </source>
</reference>
<keyword evidence="1" id="KW-0812">Transmembrane</keyword>
<dbReference type="Pfam" id="PF03992">
    <property type="entry name" value="ABM"/>
    <property type="match status" value="1"/>
</dbReference>
<feature type="transmembrane region" description="Helical" evidence="1">
    <location>
        <begin position="119"/>
        <end position="140"/>
    </location>
</feature>
<accession>A0A7T4MVD4</accession>